<evidence type="ECO:0000313" key="7">
    <source>
        <dbReference type="Proteomes" id="UP000295611"/>
    </source>
</evidence>
<sequence>METPHPSIQTSSDFLPLDTLYAFVVAAEQGNLSHAALQLSLSNASISQKIKSLEQALGVTVFRRSTRGVTLTTAGEELLPLARETVLANQRLLARGKALNSHIEDGQLRITCPSDFGERYLSTIVASFAEQYPGVAIDLVLDNQKHALGSSPYDITLRGYQRFTDQPLVEDNVKMRAIAQRPLALYASPNYLRRKGVPASPGALAEHDCIAYLPNNAQAPFVGQRFCAFSWTMRRERQWHDVPVSGKIVTNHRGAVMNLLLGGQGIGMLFMDMAEALEQSGALTHVLPDWRQPPVTLYLIPQTGGRTALCNRFIDYLQQALARIPALDVAGYGAD</sequence>
<keyword evidence="4" id="KW-0804">Transcription</keyword>
<dbReference type="PANTHER" id="PTHR30537">
    <property type="entry name" value="HTH-TYPE TRANSCRIPTIONAL REGULATOR"/>
    <property type="match status" value="1"/>
</dbReference>
<dbReference type="Pfam" id="PF03466">
    <property type="entry name" value="LysR_substrate"/>
    <property type="match status" value="1"/>
</dbReference>
<evidence type="ECO:0000259" key="5">
    <source>
        <dbReference type="PROSITE" id="PS50931"/>
    </source>
</evidence>
<dbReference type="InterPro" id="IPR058163">
    <property type="entry name" value="LysR-type_TF_proteobact-type"/>
</dbReference>
<proteinExistence type="inferred from homology"/>
<dbReference type="InterPro" id="IPR036390">
    <property type="entry name" value="WH_DNA-bd_sf"/>
</dbReference>
<evidence type="ECO:0000313" key="6">
    <source>
        <dbReference type="EMBL" id="TDR76499.1"/>
    </source>
</evidence>
<keyword evidence="3 6" id="KW-0238">DNA-binding</keyword>
<protein>
    <submittedName>
        <fullName evidence="6">DNA-binding transcriptional LysR family regulator</fullName>
    </submittedName>
</protein>
<dbReference type="CDD" id="cd08422">
    <property type="entry name" value="PBP2_CrgA_like"/>
    <property type="match status" value="1"/>
</dbReference>
<dbReference type="Proteomes" id="UP000295611">
    <property type="component" value="Unassembled WGS sequence"/>
</dbReference>
<comment type="caution">
    <text evidence="6">The sequence shown here is derived from an EMBL/GenBank/DDBJ whole genome shotgun (WGS) entry which is preliminary data.</text>
</comment>
<dbReference type="InterPro" id="IPR000847">
    <property type="entry name" value="LysR_HTH_N"/>
</dbReference>
<evidence type="ECO:0000256" key="1">
    <source>
        <dbReference type="ARBA" id="ARBA00009437"/>
    </source>
</evidence>
<dbReference type="InterPro" id="IPR005119">
    <property type="entry name" value="LysR_subst-bd"/>
</dbReference>
<comment type="similarity">
    <text evidence="1">Belongs to the LysR transcriptional regulatory family.</text>
</comment>
<name>A0A4R7B0U9_9NEIS</name>
<accession>A0A4R7B0U9</accession>
<dbReference type="GO" id="GO:0006351">
    <property type="term" value="P:DNA-templated transcription"/>
    <property type="evidence" value="ECO:0007669"/>
    <property type="project" value="TreeGrafter"/>
</dbReference>
<organism evidence="6 7">
    <name type="scientific">Paludibacterium purpuratum</name>
    <dbReference type="NCBI Taxonomy" id="1144873"/>
    <lineage>
        <taxon>Bacteria</taxon>
        <taxon>Pseudomonadati</taxon>
        <taxon>Pseudomonadota</taxon>
        <taxon>Betaproteobacteria</taxon>
        <taxon>Neisseriales</taxon>
        <taxon>Chromobacteriaceae</taxon>
        <taxon>Paludibacterium</taxon>
    </lineage>
</organism>
<dbReference type="OrthoDB" id="116299at2"/>
<evidence type="ECO:0000256" key="3">
    <source>
        <dbReference type="ARBA" id="ARBA00023125"/>
    </source>
</evidence>
<dbReference type="SUPFAM" id="SSF53850">
    <property type="entry name" value="Periplasmic binding protein-like II"/>
    <property type="match status" value="1"/>
</dbReference>
<gene>
    <name evidence="6" type="ORF">DFP86_11182</name>
</gene>
<dbReference type="AlphaFoldDB" id="A0A4R7B0U9"/>
<evidence type="ECO:0000256" key="4">
    <source>
        <dbReference type="ARBA" id="ARBA00023163"/>
    </source>
</evidence>
<evidence type="ECO:0000256" key="2">
    <source>
        <dbReference type="ARBA" id="ARBA00023015"/>
    </source>
</evidence>
<dbReference type="EMBL" id="SNZP01000011">
    <property type="protein sequence ID" value="TDR76499.1"/>
    <property type="molecule type" value="Genomic_DNA"/>
</dbReference>
<dbReference type="InterPro" id="IPR036388">
    <property type="entry name" value="WH-like_DNA-bd_sf"/>
</dbReference>
<dbReference type="Pfam" id="PF00126">
    <property type="entry name" value="HTH_1"/>
    <property type="match status" value="1"/>
</dbReference>
<dbReference type="SUPFAM" id="SSF46785">
    <property type="entry name" value="Winged helix' DNA-binding domain"/>
    <property type="match status" value="1"/>
</dbReference>
<dbReference type="Gene3D" id="3.40.190.290">
    <property type="match status" value="1"/>
</dbReference>
<dbReference type="GO" id="GO:0003700">
    <property type="term" value="F:DNA-binding transcription factor activity"/>
    <property type="evidence" value="ECO:0007669"/>
    <property type="project" value="InterPro"/>
</dbReference>
<keyword evidence="7" id="KW-1185">Reference proteome</keyword>
<reference evidence="6 7" key="1">
    <citation type="submission" date="2019-03" db="EMBL/GenBank/DDBJ databases">
        <title>Genomic Encyclopedia of Type Strains, Phase III (KMG-III): the genomes of soil and plant-associated and newly described type strains.</title>
        <authorList>
            <person name="Whitman W."/>
        </authorList>
    </citation>
    <scope>NUCLEOTIDE SEQUENCE [LARGE SCALE GENOMIC DNA]</scope>
    <source>
        <strain evidence="6 7">CECT 8976</strain>
    </source>
</reference>
<dbReference type="PANTHER" id="PTHR30537:SF3">
    <property type="entry name" value="TRANSCRIPTIONAL REGULATORY PROTEIN"/>
    <property type="match status" value="1"/>
</dbReference>
<feature type="domain" description="HTH lysR-type" evidence="5">
    <location>
        <begin position="15"/>
        <end position="72"/>
    </location>
</feature>
<dbReference type="RefSeq" id="WP_133682207.1">
    <property type="nucleotide sequence ID" value="NZ_SNZP01000011.1"/>
</dbReference>
<keyword evidence="2" id="KW-0805">Transcription regulation</keyword>
<dbReference type="PROSITE" id="PS50931">
    <property type="entry name" value="HTH_LYSR"/>
    <property type="match status" value="1"/>
</dbReference>
<dbReference type="Gene3D" id="1.10.10.10">
    <property type="entry name" value="Winged helix-like DNA-binding domain superfamily/Winged helix DNA-binding domain"/>
    <property type="match status" value="1"/>
</dbReference>
<dbReference type="GO" id="GO:0043565">
    <property type="term" value="F:sequence-specific DNA binding"/>
    <property type="evidence" value="ECO:0007669"/>
    <property type="project" value="TreeGrafter"/>
</dbReference>